<dbReference type="AlphaFoldDB" id="A0A1V3NGH1"/>
<evidence type="ECO:0000313" key="2">
    <source>
        <dbReference type="Proteomes" id="UP000189462"/>
    </source>
</evidence>
<dbReference type="OrthoDB" id="9804951at2"/>
<evidence type="ECO:0000313" key="1">
    <source>
        <dbReference type="EMBL" id="OOG23876.1"/>
    </source>
</evidence>
<gene>
    <name evidence="1" type="ORF">B1C78_10130</name>
</gene>
<protein>
    <recommendedName>
        <fullName evidence="3">DUF3330 domain-containing protein</fullName>
    </recommendedName>
</protein>
<name>A0A1V3NGH1_9GAMM</name>
<sequence length="64" mass="7456">MANKPHPTEPELIACEICLRELPSHESHSVEEDEYVQHFCGLECYDLWRRGLIKLDDDKADDSQ</sequence>
<dbReference type="Pfam" id="PF11809">
    <property type="entry name" value="DUF3330"/>
    <property type="match status" value="1"/>
</dbReference>
<accession>A0A1V3NGH1</accession>
<proteinExistence type="predicted"/>
<comment type="caution">
    <text evidence="1">The sequence shown here is derived from an EMBL/GenBank/DDBJ whole genome shotgun (WGS) entry which is preliminary data.</text>
</comment>
<reference evidence="1 2" key="1">
    <citation type="submission" date="2017-02" db="EMBL/GenBank/DDBJ databases">
        <title>Genomic diversity within the haloalkaliphilic genus Thioalkalivibrio.</title>
        <authorList>
            <person name="Ahn A.-C."/>
            <person name="Meier-Kolthoff J."/>
            <person name="Overmars L."/>
            <person name="Richter M."/>
            <person name="Woyke T."/>
            <person name="Sorokin D.Y."/>
            <person name="Muyzer G."/>
        </authorList>
    </citation>
    <scope>NUCLEOTIDE SEQUENCE [LARGE SCALE GENOMIC DNA]</scope>
    <source>
        <strain evidence="1 2">ALJD</strain>
    </source>
</reference>
<dbReference type="InterPro" id="IPR021767">
    <property type="entry name" value="TnpM"/>
</dbReference>
<keyword evidence="2" id="KW-1185">Reference proteome</keyword>
<evidence type="ECO:0008006" key="3">
    <source>
        <dbReference type="Google" id="ProtNLM"/>
    </source>
</evidence>
<dbReference type="Proteomes" id="UP000189462">
    <property type="component" value="Unassembled WGS sequence"/>
</dbReference>
<dbReference type="EMBL" id="MVBK01000057">
    <property type="protein sequence ID" value="OOG23876.1"/>
    <property type="molecule type" value="Genomic_DNA"/>
</dbReference>
<dbReference type="RefSeq" id="WP_077279032.1">
    <property type="nucleotide sequence ID" value="NZ_MVBK01000057.1"/>
</dbReference>
<organism evidence="1 2">
    <name type="scientific">Thioalkalivibrio denitrificans</name>
    <dbReference type="NCBI Taxonomy" id="108003"/>
    <lineage>
        <taxon>Bacteria</taxon>
        <taxon>Pseudomonadati</taxon>
        <taxon>Pseudomonadota</taxon>
        <taxon>Gammaproteobacteria</taxon>
        <taxon>Chromatiales</taxon>
        <taxon>Ectothiorhodospiraceae</taxon>
        <taxon>Thioalkalivibrio</taxon>
    </lineage>
</organism>